<evidence type="ECO:0000313" key="3">
    <source>
        <dbReference type="Proteomes" id="UP001141552"/>
    </source>
</evidence>
<accession>A0A9Q0JAF1</accession>
<comment type="caution">
    <text evidence="2">The sequence shown here is derived from an EMBL/GenBank/DDBJ whole genome shotgun (WGS) entry which is preliminary data.</text>
</comment>
<keyword evidence="1" id="KW-0812">Transmembrane</keyword>
<gene>
    <name evidence="2" type="ORF">Tsubulata_022458</name>
</gene>
<feature type="transmembrane region" description="Helical" evidence="1">
    <location>
        <begin position="12"/>
        <end position="34"/>
    </location>
</feature>
<evidence type="ECO:0008006" key="4">
    <source>
        <dbReference type="Google" id="ProtNLM"/>
    </source>
</evidence>
<dbReference type="EMBL" id="JAKUCV010004904">
    <property type="protein sequence ID" value="KAJ4833610.1"/>
    <property type="molecule type" value="Genomic_DNA"/>
</dbReference>
<dbReference type="Proteomes" id="UP001141552">
    <property type="component" value="Unassembled WGS sequence"/>
</dbReference>
<sequence length="113" mass="12695">MEPKATRRTGRVSSYEKFVAIGLGLLAVLSPLYIDRRPVSESELEEQPINLASWVPLLLLVLVLATALSLFLDRRFSRFDPYWIHRVGGSSSGIVMILVILALVLKWKATIMN</sequence>
<keyword evidence="3" id="KW-1185">Reference proteome</keyword>
<dbReference type="OrthoDB" id="1929320at2759"/>
<name>A0A9Q0JAF1_9ROSI</name>
<feature type="transmembrane region" description="Helical" evidence="1">
    <location>
        <begin position="84"/>
        <end position="105"/>
    </location>
</feature>
<reference evidence="2" key="1">
    <citation type="submission" date="2022-02" db="EMBL/GenBank/DDBJ databases">
        <authorList>
            <person name="Henning P.M."/>
            <person name="McCubbin A.G."/>
            <person name="Shore J.S."/>
        </authorList>
    </citation>
    <scope>NUCLEOTIDE SEQUENCE</scope>
    <source>
        <strain evidence="2">F60SS</strain>
        <tissue evidence="2">Leaves</tissue>
    </source>
</reference>
<dbReference type="AlphaFoldDB" id="A0A9Q0JAF1"/>
<keyword evidence="1" id="KW-0472">Membrane</keyword>
<evidence type="ECO:0000256" key="1">
    <source>
        <dbReference type="SAM" id="Phobius"/>
    </source>
</evidence>
<organism evidence="2 3">
    <name type="scientific">Turnera subulata</name>
    <dbReference type="NCBI Taxonomy" id="218843"/>
    <lineage>
        <taxon>Eukaryota</taxon>
        <taxon>Viridiplantae</taxon>
        <taxon>Streptophyta</taxon>
        <taxon>Embryophyta</taxon>
        <taxon>Tracheophyta</taxon>
        <taxon>Spermatophyta</taxon>
        <taxon>Magnoliopsida</taxon>
        <taxon>eudicotyledons</taxon>
        <taxon>Gunneridae</taxon>
        <taxon>Pentapetalae</taxon>
        <taxon>rosids</taxon>
        <taxon>fabids</taxon>
        <taxon>Malpighiales</taxon>
        <taxon>Passifloraceae</taxon>
        <taxon>Turnera</taxon>
    </lineage>
</organism>
<reference evidence="2" key="2">
    <citation type="journal article" date="2023" name="Plants (Basel)">
        <title>Annotation of the Turnera subulata (Passifloraceae) Draft Genome Reveals the S-Locus Evolved after the Divergence of Turneroideae from Passifloroideae in a Stepwise Manner.</title>
        <authorList>
            <person name="Henning P.M."/>
            <person name="Roalson E.H."/>
            <person name="Mir W."/>
            <person name="McCubbin A.G."/>
            <person name="Shore J.S."/>
        </authorList>
    </citation>
    <scope>NUCLEOTIDE SEQUENCE</scope>
    <source>
        <strain evidence="2">F60SS</strain>
    </source>
</reference>
<protein>
    <recommendedName>
        <fullName evidence="4">Transmembrane protein</fullName>
    </recommendedName>
</protein>
<keyword evidence="1" id="KW-1133">Transmembrane helix</keyword>
<proteinExistence type="predicted"/>
<dbReference type="PANTHER" id="PTHR35758:SF2">
    <property type="entry name" value="TRANSMEMBRANE PROTEIN"/>
    <property type="match status" value="1"/>
</dbReference>
<dbReference type="PANTHER" id="PTHR35758">
    <property type="entry name" value="TRANSMEMBRANE PROTEIN"/>
    <property type="match status" value="1"/>
</dbReference>
<evidence type="ECO:0000313" key="2">
    <source>
        <dbReference type="EMBL" id="KAJ4833610.1"/>
    </source>
</evidence>
<feature type="transmembrane region" description="Helical" evidence="1">
    <location>
        <begin position="54"/>
        <end position="72"/>
    </location>
</feature>